<dbReference type="Gene3D" id="3.80.10.10">
    <property type="entry name" value="Ribonuclease Inhibitor"/>
    <property type="match status" value="1"/>
</dbReference>
<accession>A0A811SHU9</accession>
<reference evidence="1" key="1">
    <citation type="submission" date="2020-10" db="EMBL/GenBank/DDBJ databases">
        <authorList>
            <person name="Han B."/>
            <person name="Lu T."/>
            <person name="Zhao Q."/>
            <person name="Huang X."/>
            <person name="Zhao Y."/>
        </authorList>
    </citation>
    <scope>NUCLEOTIDE SEQUENCE</scope>
</reference>
<dbReference type="InterPro" id="IPR032675">
    <property type="entry name" value="LRR_dom_sf"/>
</dbReference>
<gene>
    <name evidence="1" type="ORF">NCGR_LOCUS66509</name>
</gene>
<comment type="caution">
    <text evidence="1">The sequence shown here is derived from an EMBL/GenBank/DDBJ whole genome shotgun (WGS) entry which is preliminary data.</text>
</comment>
<proteinExistence type="predicted"/>
<dbReference type="OrthoDB" id="1917524at2759"/>
<organism evidence="1 2">
    <name type="scientific">Miscanthus lutarioriparius</name>
    <dbReference type="NCBI Taxonomy" id="422564"/>
    <lineage>
        <taxon>Eukaryota</taxon>
        <taxon>Viridiplantae</taxon>
        <taxon>Streptophyta</taxon>
        <taxon>Embryophyta</taxon>
        <taxon>Tracheophyta</taxon>
        <taxon>Spermatophyta</taxon>
        <taxon>Magnoliopsida</taxon>
        <taxon>Liliopsida</taxon>
        <taxon>Poales</taxon>
        <taxon>Poaceae</taxon>
        <taxon>PACMAD clade</taxon>
        <taxon>Panicoideae</taxon>
        <taxon>Andropogonodae</taxon>
        <taxon>Andropogoneae</taxon>
        <taxon>Saccharinae</taxon>
        <taxon>Miscanthus</taxon>
    </lineage>
</organism>
<protein>
    <submittedName>
        <fullName evidence="1">Uncharacterized protein</fullName>
    </submittedName>
</protein>
<evidence type="ECO:0000313" key="1">
    <source>
        <dbReference type="EMBL" id="CAD6342411.1"/>
    </source>
</evidence>
<dbReference type="EMBL" id="CAJGYO010000486">
    <property type="protein sequence ID" value="CAD6342411.1"/>
    <property type="molecule type" value="Genomic_DNA"/>
</dbReference>
<name>A0A811SHU9_9POAL</name>
<evidence type="ECO:0000313" key="2">
    <source>
        <dbReference type="Proteomes" id="UP000604825"/>
    </source>
</evidence>
<dbReference type="AlphaFoldDB" id="A0A811SHU9"/>
<sequence>MAGWLRLWPKPRHGKNLRYLALSWSGLQEDPLLLIAAHVPNLSYLSLNRVSGTETMVISEGSFPQLKALILKNMLNVNQLTVGKDALPNIEGLYIVALPKLNKFPEGFESLVSLRKLWLLSLHKDFKILWALSRMRQKMPQVVEVRVE</sequence>
<keyword evidence="2" id="KW-1185">Reference proteome</keyword>
<dbReference type="SUPFAM" id="SSF52047">
    <property type="entry name" value="RNI-like"/>
    <property type="match status" value="1"/>
</dbReference>
<dbReference type="Proteomes" id="UP000604825">
    <property type="component" value="Unassembled WGS sequence"/>
</dbReference>